<dbReference type="InterPro" id="IPR037898">
    <property type="entry name" value="NudC_fam"/>
</dbReference>
<evidence type="ECO:0000256" key="1">
    <source>
        <dbReference type="ARBA" id="ARBA00004496"/>
    </source>
</evidence>
<feature type="region of interest" description="Disordered" evidence="3">
    <location>
        <begin position="51"/>
        <end position="92"/>
    </location>
</feature>
<dbReference type="SUPFAM" id="SSF49764">
    <property type="entry name" value="HSP20-like chaperones"/>
    <property type="match status" value="1"/>
</dbReference>
<accession>A0ABN9WVG4</accession>
<dbReference type="PROSITE" id="PS51203">
    <property type="entry name" value="CS"/>
    <property type="match status" value="1"/>
</dbReference>
<evidence type="ECO:0000313" key="6">
    <source>
        <dbReference type="Proteomes" id="UP001189429"/>
    </source>
</evidence>
<evidence type="ECO:0000313" key="5">
    <source>
        <dbReference type="EMBL" id="CAK0890835.1"/>
    </source>
</evidence>
<reference evidence="5" key="1">
    <citation type="submission" date="2023-10" db="EMBL/GenBank/DDBJ databases">
        <authorList>
            <person name="Chen Y."/>
            <person name="Shah S."/>
            <person name="Dougan E. K."/>
            <person name="Thang M."/>
            <person name="Chan C."/>
        </authorList>
    </citation>
    <scope>NUCLEOTIDE SEQUENCE [LARGE SCALE GENOMIC DNA]</scope>
</reference>
<evidence type="ECO:0000256" key="3">
    <source>
        <dbReference type="SAM" id="MobiDB-lite"/>
    </source>
</evidence>
<feature type="domain" description="CS" evidence="4">
    <location>
        <begin position="93"/>
        <end position="179"/>
    </location>
</feature>
<comment type="caution">
    <text evidence="5">The sequence shown here is derived from an EMBL/GenBank/DDBJ whole genome shotgun (WGS) entry which is preliminary data.</text>
</comment>
<dbReference type="Proteomes" id="UP001189429">
    <property type="component" value="Unassembled WGS sequence"/>
</dbReference>
<name>A0ABN9WVG4_9DINO</name>
<proteinExistence type="predicted"/>
<evidence type="ECO:0000256" key="2">
    <source>
        <dbReference type="ARBA" id="ARBA00022490"/>
    </source>
</evidence>
<feature type="compositionally biased region" description="Basic and acidic residues" evidence="3">
    <location>
        <begin position="56"/>
        <end position="65"/>
    </location>
</feature>
<evidence type="ECO:0000259" key="4">
    <source>
        <dbReference type="PROSITE" id="PS51203"/>
    </source>
</evidence>
<protein>
    <recommendedName>
        <fullName evidence="4">CS domain-containing protein</fullName>
    </recommendedName>
</protein>
<dbReference type="Gene3D" id="1.10.287.370">
    <property type="match status" value="1"/>
</dbReference>
<sequence length="182" mass="19626">MLEYTLEEAVDLLRTNEANAKTTLASLDEDVAFLREQITTTEVNIARTHNLGVRRRQQEKAEGKDGAPAPAQAPAPAPAAKAKAAPTKGEGKCGAVSYTWGQTNQDIEIAIAVPEGATKEDVKVTILTEKLKVEHSGNVLFEGELASKCSPSGSTWTMGTSKVEIHLEKAEEKMWPSLLEEP</sequence>
<dbReference type="Gene3D" id="2.60.40.790">
    <property type="match status" value="1"/>
</dbReference>
<dbReference type="InterPro" id="IPR004127">
    <property type="entry name" value="Prefoldin_subunit_alpha"/>
</dbReference>
<dbReference type="PANTHER" id="PTHR12356:SF3">
    <property type="entry name" value="NUCLEAR MIGRATION PROTEIN NUDC"/>
    <property type="match status" value="1"/>
</dbReference>
<keyword evidence="2" id="KW-0963">Cytoplasm</keyword>
<dbReference type="InterPro" id="IPR008978">
    <property type="entry name" value="HSP20-like_chaperone"/>
</dbReference>
<dbReference type="InterPro" id="IPR009053">
    <property type="entry name" value="Prefoldin"/>
</dbReference>
<dbReference type="PANTHER" id="PTHR12356">
    <property type="entry name" value="NUCLEAR MOVEMENT PROTEIN NUDC"/>
    <property type="match status" value="1"/>
</dbReference>
<dbReference type="SUPFAM" id="SSF46579">
    <property type="entry name" value="Prefoldin"/>
    <property type="match status" value="1"/>
</dbReference>
<comment type="subcellular location">
    <subcellularLocation>
        <location evidence="1">Cytoplasm</location>
    </subcellularLocation>
</comment>
<dbReference type="CDD" id="cd06467">
    <property type="entry name" value="p23_NUDC_like"/>
    <property type="match status" value="1"/>
</dbReference>
<dbReference type="EMBL" id="CAUYUJ010019393">
    <property type="protein sequence ID" value="CAK0890835.1"/>
    <property type="molecule type" value="Genomic_DNA"/>
</dbReference>
<keyword evidence="6" id="KW-1185">Reference proteome</keyword>
<dbReference type="InterPro" id="IPR007052">
    <property type="entry name" value="CS_dom"/>
</dbReference>
<dbReference type="Pfam" id="PF04969">
    <property type="entry name" value="CS"/>
    <property type="match status" value="1"/>
</dbReference>
<gene>
    <name evidence="5" type="ORF">PCOR1329_LOCUS70937</name>
</gene>
<organism evidence="5 6">
    <name type="scientific">Prorocentrum cordatum</name>
    <dbReference type="NCBI Taxonomy" id="2364126"/>
    <lineage>
        <taxon>Eukaryota</taxon>
        <taxon>Sar</taxon>
        <taxon>Alveolata</taxon>
        <taxon>Dinophyceae</taxon>
        <taxon>Prorocentrales</taxon>
        <taxon>Prorocentraceae</taxon>
        <taxon>Prorocentrum</taxon>
    </lineage>
</organism>
<dbReference type="Pfam" id="PF02996">
    <property type="entry name" value="Prefoldin"/>
    <property type="match status" value="1"/>
</dbReference>